<organism evidence="2 3">
    <name type="scientific">Prevotella histicola</name>
    <dbReference type="NCBI Taxonomy" id="470565"/>
    <lineage>
        <taxon>Bacteria</taxon>
        <taxon>Pseudomonadati</taxon>
        <taxon>Bacteroidota</taxon>
        <taxon>Bacteroidia</taxon>
        <taxon>Bacteroidales</taxon>
        <taxon>Prevotellaceae</taxon>
        <taxon>Prevotella</taxon>
    </lineage>
</organism>
<keyword evidence="1" id="KW-0472">Membrane</keyword>
<proteinExistence type="predicted"/>
<accession>A0A930N519</accession>
<sequence>MIYEEYKQLSAYARYDGFYLSILWVASFACTLGASLLPLLGHFSTLLLFSSPFFVAYRLRLFRDEGRNGIISYGRGLFYCLRVFFNASVLFSLLQWLYMSYLDNGRIYRMMTTLFSSQEGRQALTDFGLSYDQFQSTLPDILQPTFFASVSFIYSIIIGVFCSLIIAAVMTRTVKRAG</sequence>
<feature type="transmembrane region" description="Helical" evidence="1">
    <location>
        <begin position="12"/>
        <end position="34"/>
    </location>
</feature>
<feature type="transmembrane region" description="Helical" evidence="1">
    <location>
        <begin position="146"/>
        <end position="170"/>
    </location>
</feature>
<dbReference type="Proteomes" id="UP000757461">
    <property type="component" value="Unassembled WGS sequence"/>
</dbReference>
<dbReference type="EMBL" id="JABZSQ010000121">
    <property type="protein sequence ID" value="MBF1415306.1"/>
    <property type="molecule type" value="Genomic_DNA"/>
</dbReference>
<dbReference type="Pfam" id="PF13858">
    <property type="entry name" value="DUF4199"/>
    <property type="match status" value="1"/>
</dbReference>
<name>A0A930N519_9BACT</name>
<dbReference type="PROSITE" id="PS51257">
    <property type="entry name" value="PROKAR_LIPOPROTEIN"/>
    <property type="match status" value="1"/>
</dbReference>
<evidence type="ECO:0000313" key="3">
    <source>
        <dbReference type="Proteomes" id="UP000757461"/>
    </source>
</evidence>
<feature type="transmembrane region" description="Helical" evidence="1">
    <location>
        <begin position="79"/>
        <end position="98"/>
    </location>
</feature>
<gene>
    <name evidence="2" type="ORF">HXN33_06970</name>
</gene>
<protein>
    <submittedName>
        <fullName evidence="2">DUF4199 domain-containing protein</fullName>
    </submittedName>
</protein>
<feature type="transmembrane region" description="Helical" evidence="1">
    <location>
        <begin position="40"/>
        <end position="59"/>
    </location>
</feature>
<keyword evidence="1" id="KW-0812">Transmembrane</keyword>
<evidence type="ECO:0000313" key="2">
    <source>
        <dbReference type="EMBL" id="MBF1415306.1"/>
    </source>
</evidence>
<dbReference type="RefSeq" id="WP_219494462.1">
    <property type="nucleotide sequence ID" value="NZ_CAUPFN010000018.1"/>
</dbReference>
<dbReference type="InterPro" id="IPR025250">
    <property type="entry name" value="DUF4199"/>
</dbReference>
<keyword evidence="1" id="KW-1133">Transmembrane helix</keyword>
<comment type="caution">
    <text evidence="2">The sequence shown here is derived from an EMBL/GenBank/DDBJ whole genome shotgun (WGS) entry which is preliminary data.</text>
</comment>
<evidence type="ECO:0000256" key="1">
    <source>
        <dbReference type="SAM" id="Phobius"/>
    </source>
</evidence>
<dbReference type="AlphaFoldDB" id="A0A930N519"/>
<reference evidence="2" key="1">
    <citation type="submission" date="2020-04" db="EMBL/GenBank/DDBJ databases">
        <title>Deep metagenomics examines the oral microbiome during advanced dental caries in children, revealing novel taxa and co-occurrences with host molecules.</title>
        <authorList>
            <person name="Baker J.L."/>
            <person name="Morton J.T."/>
            <person name="Dinis M."/>
            <person name="Alvarez R."/>
            <person name="Tran N.C."/>
            <person name="Knight R."/>
            <person name="Edlund A."/>
        </authorList>
    </citation>
    <scope>NUCLEOTIDE SEQUENCE</scope>
    <source>
        <strain evidence="2">JCVI_25_bin.9</strain>
    </source>
</reference>